<dbReference type="GO" id="GO:0046872">
    <property type="term" value="F:metal ion binding"/>
    <property type="evidence" value="ECO:0007669"/>
    <property type="project" value="UniProtKB-KW"/>
</dbReference>
<feature type="binding site" evidence="10">
    <location>
        <position position="239"/>
    </location>
    <ligand>
        <name>Mg(2+)</name>
        <dbReference type="ChEBI" id="CHEBI:18420"/>
    </ligand>
</feature>
<comment type="subcellular location">
    <subcellularLocation>
        <location evidence="10">Cytoplasm</location>
    </subcellularLocation>
</comment>
<name>A0A840UZJ1_9BACT</name>
<dbReference type="Gene3D" id="3.30.1360.120">
    <property type="entry name" value="Probable tRNA modification gtpase trme, domain 1"/>
    <property type="match status" value="1"/>
</dbReference>
<dbReference type="InterPro" id="IPR018948">
    <property type="entry name" value="GTP-bd_TrmE_N"/>
</dbReference>
<evidence type="ECO:0000256" key="9">
    <source>
        <dbReference type="ARBA" id="ARBA00023134"/>
    </source>
</evidence>
<dbReference type="Pfam" id="PF01926">
    <property type="entry name" value="MMR_HSR1"/>
    <property type="match status" value="1"/>
</dbReference>
<dbReference type="PROSITE" id="PS51709">
    <property type="entry name" value="G_TRME"/>
    <property type="match status" value="1"/>
</dbReference>
<feature type="binding site" evidence="10">
    <location>
        <begin position="254"/>
        <end position="260"/>
    </location>
    <ligand>
        <name>GTP</name>
        <dbReference type="ChEBI" id="CHEBI:37565"/>
    </ligand>
</feature>
<keyword evidence="3 10" id="KW-0819">tRNA processing</keyword>
<dbReference type="AlphaFoldDB" id="A0A840UZJ1"/>
<dbReference type="Pfam" id="PF12631">
    <property type="entry name" value="MnmE_helical"/>
    <property type="match status" value="1"/>
</dbReference>
<feature type="binding site" evidence="10">
    <location>
        <begin position="235"/>
        <end position="240"/>
    </location>
    <ligand>
        <name>GTP</name>
        <dbReference type="ChEBI" id="CHEBI:37565"/>
    </ligand>
</feature>
<dbReference type="EC" id="3.6.-.-" evidence="10"/>
<evidence type="ECO:0000256" key="5">
    <source>
        <dbReference type="ARBA" id="ARBA00022741"/>
    </source>
</evidence>
<dbReference type="InterPro" id="IPR025867">
    <property type="entry name" value="MnmE_helical"/>
</dbReference>
<dbReference type="GO" id="GO:0005829">
    <property type="term" value="C:cytosol"/>
    <property type="evidence" value="ECO:0007669"/>
    <property type="project" value="TreeGrafter"/>
</dbReference>
<keyword evidence="9 10" id="KW-0342">GTP-binding</keyword>
<feature type="binding site" evidence="10">
    <location>
        <position position="462"/>
    </location>
    <ligand>
        <name>(6S)-5-formyl-5,6,7,8-tetrahydrofolate</name>
        <dbReference type="ChEBI" id="CHEBI:57457"/>
    </ligand>
</feature>
<evidence type="ECO:0000259" key="12">
    <source>
        <dbReference type="PROSITE" id="PS51709"/>
    </source>
</evidence>
<dbReference type="InterPro" id="IPR027368">
    <property type="entry name" value="MnmE_dom2"/>
</dbReference>
<dbReference type="InterPro" id="IPR004520">
    <property type="entry name" value="GTPase_MnmE"/>
</dbReference>
<dbReference type="PANTHER" id="PTHR42714">
    <property type="entry name" value="TRNA MODIFICATION GTPASE GTPBP3"/>
    <property type="match status" value="1"/>
</dbReference>
<dbReference type="Gene3D" id="1.20.120.430">
    <property type="entry name" value="tRNA modification GTPase MnmE domain 2"/>
    <property type="match status" value="1"/>
</dbReference>
<dbReference type="Proteomes" id="UP000539642">
    <property type="component" value="Unassembled WGS sequence"/>
</dbReference>
<comment type="similarity">
    <text evidence="1 10 11">Belongs to the TRAFAC class TrmE-Era-EngA-EngB-Septin-like GTPase superfamily. TrmE GTPase family.</text>
</comment>
<keyword evidence="8 10" id="KW-0630">Potassium</keyword>
<dbReference type="PANTHER" id="PTHR42714:SF2">
    <property type="entry name" value="TRNA MODIFICATION GTPASE GTPBP3, MITOCHONDRIAL"/>
    <property type="match status" value="1"/>
</dbReference>
<feature type="binding site" evidence="10">
    <location>
        <position position="254"/>
    </location>
    <ligand>
        <name>K(+)</name>
        <dbReference type="ChEBI" id="CHEBI:29103"/>
    </ligand>
</feature>
<comment type="cofactor">
    <cofactor evidence="10">
        <name>K(+)</name>
        <dbReference type="ChEBI" id="CHEBI:29103"/>
    </cofactor>
    <text evidence="10">Binds 1 potassium ion per subunit.</text>
</comment>
<dbReference type="RefSeq" id="WP_183348290.1">
    <property type="nucleotide sequence ID" value="NZ_JACHEO010000002.1"/>
</dbReference>
<organism evidence="13 14">
    <name type="scientific">Desulfoprunum benzoelyticum</name>
    <dbReference type="NCBI Taxonomy" id="1506996"/>
    <lineage>
        <taxon>Bacteria</taxon>
        <taxon>Pseudomonadati</taxon>
        <taxon>Thermodesulfobacteriota</taxon>
        <taxon>Desulfobulbia</taxon>
        <taxon>Desulfobulbales</taxon>
        <taxon>Desulfobulbaceae</taxon>
        <taxon>Desulfoprunum</taxon>
    </lineage>
</organism>
<dbReference type="SUPFAM" id="SSF52540">
    <property type="entry name" value="P-loop containing nucleoside triphosphate hydrolases"/>
    <property type="match status" value="1"/>
</dbReference>
<dbReference type="CDD" id="cd04164">
    <property type="entry name" value="trmE"/>
    <property type="match status" value="1"/>
</dbReference>
<dbReference type="CDD" id="cd14858">
    <property type="entry name" value="TrmE_N"/>
    <property type="match status" value="1"/>
</dbReference>
<dbReference type="EMBL" id="JACHEO010000002">
    <property type="protein sequence ID" value="MBB5346960.1"/>
    <property type="molecule type" value="Genomic_DNA"/>
</dbReference>
<evidence type="ECO:0000256" key="10">
    <source>
        <dbReference type="HAMAP-Rule" id="MF_00379"/>
    </source>
</evidence>
<evidence type="ECO:0000313" key="13">
    <source>
        <dbReference type="EMBL" id="MBB5346960.1"/>
    </source>
</evidence>
<keyword evidence="4 10" id="KW-0479">Metal-binding</keyword>
<dbReference type="InterPro" id="IPR027417">
    <property type="entry name" value="P-loop_NTPase"/>
</dbReference>
<feature type="domain" description="TrmE-type G" evidence="12">
    <location>
        <begin position="225"/>
        <end position="383"/>
    </location>
</feature>
<gene>
    <name evidence="10" type="primary">mnmE</name>
    <name evidence="10" type="synonym">trmE</name>
    <name evidence="13" type="ORF">HNQ81_000670</name>
</gene>
<evidence type="ECO:0000256" key="4">
    <source>
        <dbReference type="ARBA" id="ARBA00022723"/>
    </source>
</evidence>
<evidence type="ECO:0000256" key="8">
    <source>
        <dbReference type="ARBA" id="ARBA00022958"/>
    </source>
</evidence>
<comment type="function">
    <text evidence="10">Exhibits a very high intrinsic GTPase hydrolysis rate. Involved in the addition of a carboxymethylaminomethyl (cmnm) group at the wobble position (U34) of certain tRNAs, forming tRNA-cmnm(5)s(2)U34.</text>
</comment>
<dbReference type="NCBIfam" id="NF003661">
    <property type="entry name" value="PRK05291.1-3"/>
    <property type="match status" value="1"/>
</dbReference>
<dbReference type="GO" id="GO:0002098">
    <property type="term" value="P:tRNA wobble uridine modification"/>
    <property type="evidence" value="ECO:0007669"/>
    <property type="project" value="TreeGrafter"/>
</dbReference>
<comment type="subunit">
    <text evidence="10">Homodimer. Heterotetramer of two MnmE and two MnmG subunits.</text>
</comment>
<evidence type="ECO:0000256" key="6">
    <source>
        <dbReference type="ARBA" id="ARBA00022801"/>
    </source>
</evidence>
<feature type="binding site" evidence="10">
    <location>
        <position position="259"/>
    </location>
    <ligand>
        <name>K(+)</name>
        <dbReference type="ChEBI" id="CHEBI:29103"/>
    </ligand>
</feature>
<protein>
    <recommendedName>
        <fullName evidence="10">tRNA modification GTPase MnmE</fullName>
        <ecNumber evidence="10">3.6.-.-</ecNumber>
    </recommendedName>
</protein>
<feature type="binding site" evidence="10">
    <location>
        <position position="26"/>
    </location>
    <ligand>
        <name>(6S)-5-formyl-5,6,7,8-tetrahydrofolate</name>
        <dbReference type="ChEBI" id="CHEBI:57457"/>
    </ligand>
</feature>
<dbReference type="InterPro" id="IPR006073">
    <property type="entry name" value="GTP-bd"/>
</dbReference>
<dbReference type="PRINTS" id="PR00449">
    <property type="entry name" value="RASTRNSFRMNG"/>
</dbReference>
<proteinExistence type="inferred from homology"/>
<keyword evidence="7 10" id="KW-0460">Magnesium</keyword>
<feature type="binding site" evidence="10">
    <location>
        <begin position="279"/>
        <end position="282"/>
    </location>
    <ligand>
        <name>GTP</name>
        <dbReference type="ChEBI" id="CHEBI:37565"/>
    </ligand>
</feature>
<dbReference type="GO" id="GO:0042802">
    <property type="term" value="F:identical protein binding"/>
    <property type="evidence" value="ECO:0007669"/>
    <property type="project" value="UniProtKB-ARBA"/>
</dbReference>
<dbReference type="GO" id="GO:0005525">
    <property type="term" value="F:GTP binding"/>
    <property type="evidence" value="ECO:0007669"/>
    <property type="project" value="UniProtKB-UniRule"/>
</dbReference>
<feature type="binding site" evidence="10">
    <location>
        <position position="128"/>
    </location>
    <ligand>
        <name>(6S)-5-formyl-5,6,7,8-tetrahydrofolate</name>
        <dbReference type="ChEBI" id="CHEBI:57457"/>
    </ligand>
</feature>
<evidence type="ECO:0000313" key="14">
    <source>
        <dbReference type="Proteomes" id="UP000539642"/>
    </source>
</evidence>
<feature type="binding site" evidence="10">
    <location>
        <begin position="364"/>
        <end position="366"/>
    </location>
    <ligand>
        <name>GTP</name>
        <dbReference type="ChEBI" id="CHEBI:37565"/>
    </ligand>
</feature>
<dbReference type="GO" id="GO:0030488">
    <property type="term" value="P:tRNA methylation"/>
    <property type="evidence" value="ECO:0007669"/>
    <property type="project" value="TreeGrafter"/>
</dbReference>
<evidence type="ECO:0000256" key="3">
    <source>
        <dbReference type="ARBA" id="ARBA00022694"/>
    </source>
</evidence>
<reference evidence="13 14" key="1">
    <citation type="submission" date="2020-08" db="EMBL/GenBank/DDBJ databases">
        <title>Genomic Encyclopedia of Type Strains, Phase IV (KMG-IV): sequencing the most valuable type-strain genomes for metagenomic binning, comparative biology and taxonomic classification.</title>
        <authorList>
            <person name="Goeker M."/>
        </authorList>
    </citation>
    <scope>NUCLEOTIDE SEQUENCE [LARGE SCALE GENOMIC DNA]</scope>
    <source>
        <strain evidence="13 14">DSM 28570</strain>
    </source>
</reference>
<dbReference type="Pfam" id="PF10396">
    <property type="entry name" value="TrmE_N"/>
    <property type="match status" value="1"/>
</dbReference>
<accession>A0A840UZJ1</accession>
<feature type="binding site" evidence="10">
    <location>
        <position position="256"/>
    </location>
    <ligand>
        <name>K(+)</name>
        <dbReference type="ChEBI" id="CHEBI:29103"/>
    </ligand>
</feature>
<evidence type="ECO:0000256" key="2">
    <source>
        <dbReference type="ARBA" id="ARBA00022490"/>
    </source>
</evidence>
<keyword evidence="14" id="KW-1185">Reference proteome</keyword>
<feature type="binding site" evidence="10">
    <location>
        <position position="89"/>
    </location>
    <ligand>
        <name>(6S)-5-formyl-5,6,7,8-tetrahydrofolate</name>
        <dbReference type="ChEBI" id="CHEBI:57457"/>
    </ligand>
</feature>
<dbReference type="NCBIfam" id="TIGR00231">
    <property type="entry name" value="small_GTP"/>
    <property type="match status" value="1"/>
</dbReference>
<feature type="binding site" evidence="10">
    <location>
        <position position="235"/>
    </location>
    <ligand>
        <name>K(+)</name>
        <dbReference type="ChEBI" id="CHEBI:29103"/>
    </ligand>
</feature>
<feature type="binding site" evidence="10">
    <location>
        <position position="260"/>
    </location>
    <ligand>
        <name>Mg(2+)</name>
        <dbReference type="ChEBI" id="CHEBI:18420"/>
    </ligand>
</feature>
<dbReference type="Gene3D" id="3.40.50.300">
    <property type="entry name" value="P-loop containing nucleotide triphosphate hydrolases"/>
    <property type="match status" value="1"/>
</dbReference>
<dbReference type="InterPro" id="IPR005225">
    <property type="entry name" value="Small_GTP-bd"/>
</dbReference>
<keyword evidence="2 10" id="KW-0963">Cytoplasm</keyword>
<dbReference type="NCBIfam" id="TIGR00450">
    <property type="entry name" value="mnmE_trmE_thdF"/>
    <property type="match status" value="1"/>
</dbReference>
<evidence type="ECO:0000256" key="7">
    <source>
        <dbReference type="ARBA" id="ARBA00022842"/>
    </source>
</evidence>
<dbReference type="GO" id="GO:0003924">
    <property type="term" value="F:GTPase activity"/>
    <property type="evidence" value="ECO:0007669"/>
    <property type="project" value="UniProtKB-UniRule"/>
</dbReference>
<dbReference type="FunFam" id="3.30.1360.120:FF:000003">
    <property type="entry name" value="tRNA modification GTPase MnmE"/>
    <property type="match status" value="1"/>
</dbReference>
<evidence type="ECO:0000256" key="1">
    <source>
        <dbReference type="ARBA" id="ARBA00011043"/>
    </source>
</evidence>
<keyword evidence="5 10" id="KW-0547">Nucleotide-binding</keyword>
<dbReference type="HAMAP" id="MF_00379">
    <property type="entry name" value="GTPase_MnmE"/>
    <property type="match status" value="1"/>
</dbReference>
<feature type="binding site" evidence="10">
    <location>
        <begin position="339"/>
        <end position="342"/>
    </location>
    <ligand>
        <name>GTP</name>
        <dbReference type="ChEBI" id="CHEBI:37565"/>
    </ligand>
</feature>
<dbReference type="InterPro" id="IPR027266">
    <property type="entry name" value="TrmE/GcvT-like"/>
</dbReference>
<dbReference type="InterPro" id="IPR031168">
    <property type="entry name" value="G_TrmE"/>
</dbReference>
<dbReference type="FunFam" id="3.40.50.300:FF:001376">
    <property type="entry name" value="tRNA modification GTPase MnmE"/>
    <property type="match status" value="1"/>
</dbReference>
<comment type="caution">
    <text evidence="13">The sequence shown here is derived from an EMBL/GenBank/DDBJ whole genome shotgun (WGS) entry which is preliminary data.</text>
</comment>
<sequence>MPADRTEDTIAAISTPPGSGGIGIIRISGAQALAILQRLFQPHDRGCRFRSHHLHYGHIVQPGADRILDEVLAVYMPAPRTYTREDVVEIHCHGSYLLLSRILELILAAGARLADPGEFTKRAFLNGRIDLTRAEAVIDILAAKTRKGIDQAQAQLAGALYQRIEAIRQGLMQMKAYIEVAIDFPDEDAEIVDLGGLQQILEQQVAQPLQRLIASADQGRILRDGISVVIAGVPNVGKSSLLNALLQEERALVTAIPGTTRDSIEEYLDIEGIPVRIIDTAGIRDHAEEVEELGIKRAKVLLQQADLVLFMVDGSRDLSEADLRLHRLVAAKPLIVVINKADLCQDGVRDFAAQGITGAAVWISARRQTGIEDLRRAIFAAVVGGRDQWQEDGCAPNLRHRQALLRAEAAGNRIAESLAAGSSCDLIAVDIQECLEQLGEIVGLTTADDILDVIFTQFCLGK</sequence>
<evidence type="ECO:0000256" key="11">
    <source>
        <dbReference type="RuleBase" id="RU003313"/>
    </source>
</evidence>
<keyword evidence="6 10" id="KW-0378">Hydrolase</keyword>